<evidence type="ECO:0000256" key="1">
    <source>
        <dbReference type="ARBA" id="ARBA00010641"/>
    </source>
</evidence>
<dbReference type="SUPFAM" id="SSF88946">
    <property type="entry name" value="Sigma2 domain of RNA polymerase sigma factors"/>
    <property type="match status" value="1"/>
</dbReference>
<evidence type="ECO:0000259" key="8">
    <source>
        <dbReference type="Pfam" id="PF08281"/>
    </source>
</evidence>
<accession>A0A927PM22</accession>
<evidence type="ECO:0000313" key="10">
    <source>
        <dbReference type="Proteomes" id="UP000642993"/>
    </source>
</evidence>
<dbReference type="InterPro" id="IPR013325">
    <property type="entry name" value="RNA_pol_sigma_r2"/>
</dbReference>
<feature type="domain" description="RNA polymerase sigma-70 region 2" evidence="7">
    <location>
        <begin position="27"/>
        <end position="89"/>
    </location>
</feature>
<dbReference type="InterPro" id="IPR014284">
    <property type="entry name" value="RNA_pol_sigma-70_dom"/>
</dbReference>
<evidence type="ECO:0000259" key="7">
    <source>
        <dbReference type="Pfam" id="PF04542"/>
    </source>
</evidence>
<feature type="domain" description="RNA polymerase sigma factor 70 region 4 type 2" evidence="8">
    <location>
        <begin position="143"/>
        <end position="195"/>
    </location>
</feature>
<evidence type="ECO:0000256" key="5">
    <source>
        <dbReference type="ARBA" id="ARBA00023125"/>
    </source>
</evidence>
<dbReference type="GO" id="GO:0006352">
    <property type="term" value="P:DNA-templated transcription initiation"/>
    <property type="evidence" value="ECO:0007669"/>
    <property type="project" value="InterPro"/>
</dbReference>
<dbReference type="CDD" id="cd06171">
    <property type="entry name" value="Sigma70_r4"/>
    <property type="match status" value="1"/>
</dbReference>
<dbReference type="Gene3D" id="1.10.10.10">
    <property type="entry name" value="Winged helix-like DNA-binding domain superfamily/Winged helix DNA-binding domain"/>
    <property type="match status" value="1"/>
</dbReference>
<evidence type="ECO:0000313" key="9">
    <source>
        <dbReference type="EMBL" id="MBD8507785.1"/>
    </source>
</evidence>
<protein>
    <submittedName>
        <fullName evidence="9">Sigma-70 family RNA polymerase sigma factor</fullName>
    </submittedName>
</protein>
<dbReference type="Gene3D" id="1.10.1740.10">
    <property type="match status" value="1"/>
</dbReference>
<dbReference type="Gene3D" id="3.10.450.50">
    <property type="match status" value="1"/>
</dbReference>
<proteinExistence type="inferred from homology"/>
<comment type="caution">
    <text evidence="9">The sequence shown here is derived from an EMBL/GenBank/DDBJ whole genome shotgun (WGS) entry which is preliminary data.</text>
</comment>
<dbReference type="Proteomes" id="UP000642993">
    <property type="component" value="Unassembled WGS sequence"/>
</dbReference>
<dbReference type="InterPro" id="IPR013324">
    <property type="entry name" value="RNA_pol_sigma_r3/r4-like"/>
</dbReference>
<comment type="subunit">
    <text evidence="2">Interacts transiently with the RNA polymerase catalytic core formed by RpoA, RpoB, RpoC and RpoZ (2 alpha, 1 beta, 1 beta' and 1 omega subunit) to form the RNA polymerase holoenzyme that can initiate transcription.</text>
</comment>
<dbReference type="GO" id="GO:0003677">
    <property type="term" value="F:DNA binding"/>
    <property type="evidence" value="ECO:0007669"/>
    <property type="project" value="UniProtKB-KW"/>
</dbReference>
<dbReference type="SUPFAM" id="SSF88659">
    <property type="entry name" value="Sigma3 and sigma4 domains of RNA polymerase sigma factors"/>
    <property type="match status" value="1"/>
</dbReference>
<dbReference type="NCBIfam" id="TIGR02937">
    <property type="entry name" value="sigma70-ECF"/>
    <property type="match status" value="1"/>
</dbReference>
<dbReference type="InterPro" id="IPR013249">
    <property type="entry name" value="RNA_pol_sigma70_r4_t2"/>
</dbReference>
<gene>
    <name evidence="9" type="ORF">HT102_14950</name>
</gene>
<reference evidence="9" key="1">
    <citation type="submission" date="2020-09" db="EMBL/GenBank/DDBJ databases">
        <title>Hoyosella lacisalsi sp. nov., a halotolerant actinobacterium isolated from soil of Lake Gudzhirganskoe.</title>
        <authorList>
            <person name="Yang Q."/>
            <person name="Guo P.Y."/>
            <person name="Liu S.W."/>
            <person name="Li F.N."/>
            <person name="Sun C.H."/>
        </authorList>
    </citation>
    <scope>NUCLEOTIDE SEQUENCE</scope>
    <source>
        <strain evidence="9">G463</strain>
    </source>
</reference>
<dbReference type="NCBIfam" id="NF006089">
    <property type="entry name" value="PRK08241.1"/>
    <property type="match status" value="1"/>
</dbReference>
<dbReference type="SUPFAM" id="SSF54427">
    <property type="entry name" value="NTF2-like"/>
    <property type="match status" value="1"/>
</dbReference>
<dbReference type="InterPro" id="IPR014305">
    <property type="entry name" value="RNA_pol_sigma-G_actinobac"/>
</dbReference>
<keyword evidence="3" id="KW-0805">Transcription regulation</keyword>
<organism evidence="9 10">
    <name type="scientific">Lolliginicoccus lacisalsi</name>
    <dbReference type="NCBI Taxonomy" id="2742202"/>
    <lineage>
        <taxon>Bacteria</taxon>
        <taxon>Bacillati</taxon>
        <taxon>Actinomycetota</taxon>
        <taxon>Actinomycetes</taxon>
        <taxon>Mycobacteriales</taxon>
        <taxon>Hoyosellaceae</taxon>
        <taxon>Lolliginicoccus</taxon>
    </lineage>
</organism>
<dbReference type="Pfam" id="PF08281">
    <property type="entry name" value="Sigma70_r4_2"/>
    <property type="match status" value="1"/>
</dbReference>
<dbReference type="AlphaFoldDB" id="A0A927PM22"/>
<dbReference type="RefSeq" id="WP_192040238.1">
    <property type="nucleotide sequence ID" value="NZ_JACYWE010000010.1"/>
</dbReference>
<dbReference type="EMBL" id="JACYWE010000010">
    <property type="protein sequence ID" value="MBD8507785.1"/>
    <property type="molecule type" value="Genomic_DNA"/>
</dbReference>
<dbReference type="PANTHER" id="PTHR43133:SF65">
    <property type="entry name" value="ECF RNA POLYMERASE SIGMA FACTOR SIGG"/>
    <property type="match status" value="1"/>
</dbReference>
<comment type="similarity">
    <text evidence="1">Belongs to the sigma-70 factor family. ECF subfamily.</text>
</comment>
<keyword evidence="10" id="KW-1185">Reference proteome</keyword>
<dbReference type="PANTHER" id="PTHR43133">
    <property type="entry name" value="RNA POLYMERASE ECF-TYPE SIGMA FACTO"/>
    <property type="match status" value="1"/>
</dbReference>
<evidence type="ECO:0000256" key="2">
    <source>
        <dbReference type="ARBA" id="ARBA00011344"/>
    </source>
</evidence>
<evidence type="ECO:0000256" key="3">
    <source>
        <dbReference type="ARBA" id="ARBA00023015"/>
    </source>
</evidence>
<dbReference type="Pfam" id="PF04542">
    <property type="entry name" value="Sigma70_r2"/>
    <property type="match status" value="1"/>
</dbReference>
<dbReference type="GO" id="GO:0016987">
    <property type="term" value="F:sigma factor activity"/>
    <property type="evidence" value="ECO:0007669"/>
    <property type="project" value="UniProtKB-KW"/>
</dbReference>
<name>A0A927PM22_9ACTN</name>
<keyword evidence="4" id="KW-0731">Sigma factor</keyword>
<dbReference type="InterPro" id="IPR036388">
    <property type="entry name" value="WH-like_DNA-bd_sf"/>
</dbReference>
<keyword evidence="5" id="KW-0238">DNA-binding</keyword>
<dbReference type="InterPro" id="IPR039425">
    <property type="entry name" value="RNA_pol_sigma-70-like"/>
</dbReference>
<sequence>MSTNLDQHLDGSSRPAAGALDEAFAPLRRELLAHCYRMLGSFHDAEDAVQETYLRAWRSYSSFEGRSSVRTWLHRIATNVCLTMCEARKSRALPRGLGQERSDPRALLEQSHEIPWLEPFPGPTAGTSADPATATTEHARVRLALIAALQHLPARQRAALLMKEVLQWKASEIADALGTTTTSVNSSMQRARAHLAELALDEDTLAEPDDQATRELIGRYASALERKDIPAIVQMFTADAIWEMPPFVGWYQGPADIGALIDIQCPAGPGELSALPVIMNAQPALAVYIAAPGDRWEAFQIQVLDHDGQGRLAHAYVFFDTALFTAAGLPLALPGTEMQRRLRRA</sequence>
<dbReference type="InterPro" id="IPR032710">
    <property type="entry name" value="NTF2-like_dom_sf"/>
</dbReference>
<evidence type="ECO:0000256" key="6">
    <source>
        <dbReference type="ARBA" id="ARBA00023163"/>
    </source>
</evidence>
<dbReference type="InterPro" id="IPR007627">
    <property type="entry name" value="RNA_pol_sigma70_r2"/>
</dbReference>
<evidence type="ECO:0000256" key="4">
    <source>
        <dbReference type="ARBA" id="ARBA00023082"/>
    </source>
</evidence>
<keyword evidence="6" id="KW-0804">Transcription</keyword>
<dbReference type="NCBIfam" id="TIGR02960">
    <property type="entry name" value="SigX5"/>
    <property type="match status" value="1"/>
</dbReference>